<dbReference type="InterPro" id="IPR002575">
    <property type="entry name" value="Aminoglycoside_PTrfase"/>
</dbReference>
<dbReference type="Gene3D" id="3.90.1200.10">
    <property type="match status" value="1"/>
</dbReference>
<sequence>MFERGTFNDALVEPGKWVARFPRTDLADARRRAQALGRIGQLDLPFAVPEILENRLDLPLGQAHVIISYVPGKPSETASDEAVLEVLDALAAVELDDELVALLDEPLHHAGGRHVAETVTELVFPLLTADERGQASDILQRFANLPTIRGFVHGDLAPVNLRWHNGKVTGIIDWDFACAGDPALDAAAFAGYGWPLVRRVRPDFYERARTHAAMFPLTGAVSALRQGGDPARFLAWFRRRCAVREHPPAS</sequence>
<evidence type="ECO:0000313" key="3">
    <source>
        <dbReference type="Proteomes" id="UP001285521"/>
    </source>
</evidence>
<proteinExistence type="predicted"/>
<evidence type="ECO:0000313" key="2">
    <source>
        <dbReference type="EMBL" id="MDX8032913.1"/>
    </source>
</evidence>
<dbReference type="EMBL" id="JAXAVW010000017">
    <property type="protein sequence ID" value="MDX8032913.1"/>
    <property type="molecule type" value="Genomic_DNA"/>
</dbReference>
<name>A0ABU4T413_9PSEU</name>
<dbReference type="SUPFAM" id="SSF56112">
    <property type="entry name" value="Protein kinase-like (PK-like)"/>
    <property type="match status" value="1"/>
</dbReference>
<dbReference type="InterPro" id="IPR051678">
    <property type="entry name" value="AGP_Transferase"/>
</dbReference>
<dbReference type="PANTHER" id="PTHR21310:SF15">
    <property type="entry name" value="AMINOGLYCOSIDE PHOSPHOTRANSFERASE DOMAIN-CONTAINING PROTEIN"/>
    <property type="match status" value="1"/>
</dbReference>
<feature type="domain" description="Aminoglycoside phosphotransferase" evidence="1">
    <location>
        <begin position="14"/>
        <end position="204"/>
    </location>
</feature>
<accession>A0ABU4T413</accession>
<evidence type="ECO:0000259" key="1">
    <source>
        <dbReference type="Pfam" id="PF01636"/>
    </source>
</evidence>
<dbReference type="Pfam" id="PF01636">
    <property type="entry name" value="APH"/>
    <property type="match status" value="1"/>
</dbReference>
<keyword evidence="3" id="KW-1185">Reference proteome</keyword>
<protein>
    <submittedName>
        <fullName evidence="2">Phosphotransferase</fullName>
    </submittedName>
</protein>
<dbReference type="InterPro" id="IPR011009">
    <property type="entry name" value="Kinase-like_dom_sf"/>
</dbReference>
<gene>
    <name evidence="2" type="ORF">SK803_22070</name>
</gene>
<organism evidence="2 3">
    <name type="scientific">Lentzea miocenica</name>
    <dbReference type="NCBI Taxonomy" id="3095431"/>
    <lineage>
        <taxon>Bacteria</taxon>
        <taxon>Bacillati</taxon>
        <taxon>Actinomycetota</taxon>
        <taxon>Actinomycetes</taxon>
        <taxon>Pseudonocardiales</taxon>
        <taxon>Pseudonocardiaceae</taxon>
        <taxon>Lentzea</taxon>
    </lineage>
</organism>
<reference evidence="2 3" key="1">
    <citation type="submission" date="2023-11" db="EMBL/GenBank/DDBJ databases">
        <title>Lentzea sokolovensis, sp. nov., Lentzea kristufkii, sp. nov., and Lentzea miocenensis, sp. nov., rare actinobacteria from Sokolov Coal Basin, Miocene lacustrine sediment, Czech Republic.</title>
        <authorList>
            <person name="Lara A."/>
            <person name="Kotroba L."/>
            <person name="Nouioui I."/>
            <person name="Neumann-Schaal M."/>
            <person name="Mast Y."/>
            <person name="Chronakova A."/>
        </authorList>
    </citation>
    <scope>NUCLEOTIDE SEQUENCE [LARGE SCALE GENOMIC DNA]</scope>
    <source>
        <strain evidence="2 3">BCCO 10_0856</strain>
    </source>
</reference>
<dbReference type="RefSeq" id="WP_319967936.1">
    <property type="nucleotide sequence ID" value="NZ_JAXAVW010000017.1"/>
</dbReference>
<dbReference type="Proteomes" id="UP001285521">
    <property type="component" value="Unassembled WGS sequence"/>
</dbReference>
<dbReference type="PANTHER" id="PTHR21310">
    <property type="entry name" value="AMINOGLYCOSIDE PHOSPHOTRANSFERASE-RELATED-RELATED"/>
    <property type="match status" value="1"/>
</dbReference>
<comment type="caution">
    <text evidence="2">The sequence shown here is derived from an EMBL/GenBank/DDBJ whole genome shotgun (WGS) entry which is preliminary data.</text>
</comment>